<gene>
    <name evidence="13 15" type="primary">murQ</name>
    <name evidence="15" type="ORF">CWD77_03695</name>
</gene>
<dbReference type="InterPro" id="IPR040190">
    <property type="entry name" value="MURQ/GCKR"/>
</dbReference>
<dbReference type="Proteomes" id="UP000233398">
    <property type="component" value="Unassembled WGS sequence"/>
</dbReference>
<sequence length="307" mass="33927">MKENQTLFKQLERLLTEQRNPNSREIDLADSRTIVSIINDEDKKVAQSVEQRLDEIASAIDTIVDHLKKGGRLLYFGAGTSGRLGVLDASECPPTFGTDPETVQGFIAGGKEAMFVAQEGAEDSEEEGVKELRRLNVTSNDIVVGLAASGRTPYVHGAIKEARRIGSPTIFVTTVSADQVDLEVTHMIDIPVGPEVIMGSTRMKSATAQKMVLNMFTTGAMIRLGKVYQNVMVDLQLTNKKLEERAKRIVMILADLEYKEASEYLNKADHHVKTALLMALGNLDKNQAEEELRLNDGFIRKALIKLQ</sequence>
<dbReference type="PROSITE" id="PS01272">
    <property type="entry name" value="GCKR"/>
    <property type="match status" value="1"/>
</dbReference>
<dbReference type="GO" id="GO:0009254">
    <property type="term" value="P:peptidoglycan turnover"/>
    <property type="evidence" value="ECO:0007669"/>
    <property type="project" value="TreeGrafter"/>
</dbReference>
<dbReference type="AlphaFoldDB" id="A0A2N0VK72"/>
<dbReference type="CDD" id="cd05007">
    <property type="entry name" value="SIS_Etherase"/>
    <property type="match status" value="1"/>
</dbReference>
<dbReference type="GO" id="GO:0046348">
    <property type="term" value="P:amino sugar catabolic process"/>
    <property type="evidence" value="ECO:0007669"/>
    <property type="project" value="InterPro"/>
</dbReference>
<evidence type="ECO:0000259" key="14">
    <source>
        <dbReference type="PROSITE" id="PS51464"/>
    </source>
</evidence>
<dbReference type="PANTHER" id="PTHR10088">
    <property type="entry name" value="GLUCOKINASE REGULATORY PROTEIN"/>
    <property type="match status" value="1"/>
</dbReference>
<dbReference type="NCBIfam" id="TIGR00274">
    <property type="entry name" value="N-acetylmuramic acid 6-phosphate etherase"/>
    <property type="match status" value="1"/>
</dbReference>
<protein>
    <recommendedName>
        <fullName evidence="10 13">N-acetylmuramic acid 6-phosphate etherase</fullName>
        <shortName evidence="13">MurNAc-6-P etherase</shortName>
        <ecNumber evidence="9 13">4.2.1.126</ecNumber>
    </recommendedName>
    <alternativeName>
        <fullName evidence="12 13">N-acetylmuramic acid 6-phosphate hydrolase</fullName>
    </alternativeName>
    <alternativeName>
        <fullName evidence="11 13">N-acetylmuramic acid 6-phosphate lyase</fullName>
    </alternativeName>
</protein>
<keyword evidence="16" id="KW-1185">Reference proteome</keyword>
<dbReference type="InterPro" id="IPR000408">
    <property type="entry name" value="Reg_chr_condens"/>
</dbReference>
<evidence type="ECO:0000256" key="6">
    <source>
        <dbReference type="ARBA" id="ARBA00060595"/>
    </source>
</evidence>
<dbReference type="InterPro" id="IPR046348">
    <property type="entry name" value="SIS_dom_sf"/>
</dbReference>
<comment type="catalytic activity">
    <reaction evidence="4 13">
        <text>N-acetyl-D-muramate 6-phosphate + H2O = N-acetyl-D-glucosamine 6-phosphate + (R)-lactate</text>
        <dbReference type="Rhea" id="RHEA:26410"/>
        <dbReference type="ChEBI" id="CHEBI:15377"/>
        <dbReference type="ChEBI" id="CHEBI:16004"/>
        <dbReference type="ChEBI" id="CHEBI:57513"/>
        <dbReference type="ChEBI" id="CHEBI:58722"/>
        <dbReference type="EC" id="4.2.1.126"/>
    </reaction>
</comment>
<dbReference type="HAMAP" id="MF_00068">
    <property type="entry name" value="MurQ"/>
    <property type="match status" value="1"/>
</dbReference>
<comment type="pathway">
    <text evidence="7">Cell wall biogenesis.</text>
</comment>
<dbReference type="GO" id="GO:0097367">
    <property type="term" value="F:carbohydrate derivative binding"/>
    <property type="evidence" value="ECO:0007669"/>
    <property type="project" value="InterPro"/>
</dbReference>
<dbReference type="FunFam" id="3.40.50.10490:FF:000014">
    <property type="entry name" value="N-acetylmuramic acid 6-phosphate etherase"/>
    <property type="match status" value="1"/>
</dbReference>
<dbReference type="RefSeq" id="WP_101071870.1">
    <property type="nucleotide sequence ID" value="NZ_PISP01000001.1"/>
</dbReference>
<keyword evidence="2 13" id="KW-0456">Lyase</keyword>
<dbReference type="OrthoDB" id="9813395at2"/>
<evidence type="ECO:0000256" key="5">
    <source>
        <dbReference type="ARBA" id="ARBA00060532"/>
    </source>
</evidence>
<dbReference type="InterPro" id="IPR005486">
    <property type="entry name" value="Glucokinase_regulatory_CS"/>
</dbReference>
<comment type="miscellaneous">
    <text evidence="13">A lyase-type mechanism (elimination/hydration) is suggested for the cleavage of the lactyl ether bond of MurNAc 6-phosphate, with the formation of an alpha,beta-unsaturated aldehyde intermediate with (E)-stereochemistry, followed by the syn addition of water to give product.</text>
</comment>
<evidence type="ECO:0000256" key="10">
    <source>
        <dbReference type="ARBA" id="ARBA00070061"/>
    </source>
</evidence>
<dbReference type="Gene3D" id="3.40.50.10490">
    <property type="entry name" value="Glucose-6-phosphate isomerase like protein, domain 1"/>
    <property type="match status" value="1"/>
</dbReference>
<dbReference type="GO" id="GO:0016835">
    <property type="term" value="F:carbon-oxygen lyase activity"/>
    <property type="evidence" value="ECO:0007669"/>
    <property type="project" value="UniProtKB-UniRule"/>
</dbReference>
<dbReference type="NCBIfam" id="NF009222">
    <property type="entry name" value="PRK12570.1"/>
    <property type="match status" value="1"/>
</dbReference>
<evidence type="ECO:0000256" key="1">
    <source>
        <dbReference type="ARBA" id="ARBA00011738"/>
    </source>
</evidence>
<organism evidence="15 16">
    <name type="scientific">Rhodohalobacter barkolensis</name>
    <dbReference type="NCBI Taxonomy" id="2053187"/>
    <lineage>
        <taxon>Bacteria</taxon>
        <taxon>Pseudomonadati</taxon>
        <taxon>Balneolota</taxon>
        <taxon>Balneolia</taxon>
        <taxon>Balneolales</taxon>
        <taxon>Balneolaceae</taxon>
        <taxon>Rhodohalobacter</taxon>
    </lineage>
</organism>
<dbReference type="Gene3D" id="1.10.8.1080">
    <property type="match status" value="1"/>
</dbReference>
<evidence type="ECO:0000313" key="15">
    <source>
        <dbReference type="EMBL" id="PKD44578.1"/>
    </source>
</evidence>
<comment type="pathway">
    <text evidence="6">Amino-sugar metabolism; 1,6-anhydro-N-acetylmuramate degradation.</text>
</comment>
<dbReference type="Pfam" id="PF22645">
    <property type="entry name" value="GKRP_SIS_N"/>
    <property type="match status" value="1"/>
</dbReference>
<name>A0A2N0VK72_9BACT</name>
<evidence type="ECO:0000256" key="8">
    <source>
        <dbReference type="ARBA" id="ARBA00061234"/>
    </source>
</evidence>
<dbReference type="InterPro" id="IPR001347">
    <property type="entry name" value="SIS_dom"/>
</dbReference>
<evidence type="ECO:0000256" key="2">
    <source>
        <dbReference type="ARBA" id="ARBA00023239"/>
    </source>
</evidence>
<dbReference type="InterPro" id="IPR005488">
    <property type="entry name" value="Etherase_MurQ"/>
</dbReference>
<dbReference type="GO" id="GO:0097173">
    <property type="term" value="P:N-acetylmuramic acid catabolic process"/>
    <property type="evidence" value="ECO:0007669"/>
    <property type="project" value="UniProtKB-UniPathway"/>
</dbReference>
<comment type="similarity">
    <text evidence="8 13">Belongs to the GCKR-like family. MurNAc-6-P etherase subfamily.</text>
</comment>
<dbReference type="FunFam" id="1.10.8.1080:FF:000001">
    <property type="entry name" value="N-acetylmuramic acid 6-phosphate etherase"/>
    <property type="match status" value="1"/>
</dbReference>
<dbReference type="EMBL" id="PISP01000001">
    <property type="protein sequence ID" value="PKD44578.1"/>
    <property type="molecule type" value="Genomic_DNA"/>
</dbReference>
<comment type="subunit">
    <text evidence="1 13">Homodimer.</text>
</comment>
<comment type="pathway">
    <text evidence="5 13">Amino-sugar metabolism; N-acetylmuramate degradation.</text>
</comment>
<evidence type="ECO:0000256" key="11">
    <source>
        <dbReference type="ARBA" id="ARBA00077905"/>
    </source>
</evidence>
<comment type="function">
    <text evidence="13">Specifically catalyzes the cleavage of the D-lactyl ether substituent of MurNAc 6-phosphate, producing GlcNAc 6-phosphate and D-lactate.</text>
</comment>
<feature type="domain" description="SIS" evidence="14">
    <location>
        <begin position="63"/>
        <end position="226"/>
    </location>
</feature>
<accession>A0A2N0VK72</accession>
<dbReference type="PROSITE" id="PS50012">
    <property type="entry name" value="RCC1_3"/>
    <property type="match status" value="1"/>
</dbReference>
<evidence type="ECO:0000256" key="12">
    <source>
        <dbReference type="ARBA" id="ARBA00084049"/>
    </source>
</evidence>
<feature type="active site" description="Proton donor" evidence="13">
    <location>
        <position position="91"/>
    </location>
</feature>
<keyword evidence="3 13" id="KW-0119">Carbohydrate metabolism</keyword>
<dbReference type="PANTHER" id="PTHR10088:SF4">
    <property type="entry name" value="GLUCOKINASE REGULATORY PROTEIN"/>
    <property type="match status" value="1"/>
</dbReference>
<comment type="caution">
    <text evidence="15">The sequence shown here is derived from an EMBL/GenBank/DDBJ whole genome shotgun (WGS) entry which is preliminary data.</text>
</comment>
<evidence type="ECO:0000256" key="3">
    <source>
        <dbReference type="ARBA" id="ARBA00023277"/>
    </source>
</evidence>
<dbReference type="PROSITE" id="PS51464">
    <property type="entry name" value="SIS"/>
    <property type="match status" value="1"/>
</dbReference>
<dbReference type="EC" id="4.2.1.126" evidence="9 13"/>
<feature type="active site" evidence="13">
    <location>
        <position position="122"/>
    </location>
</feature>
<dbReference type="UniPathway" id="UPA00342"/>
<evidence type="ECO:0000256" key="13">
    <source>
        <dbReference type="HAMAP-Rule" id="MF_00068"/>
    </source>
</evidence>
<evidence type="ECO:0000313" key="16">
    <source>
        <dbReference type="Proteomes" id="UP000233398"/>
    </source>
</evidence>
<evidence type="ECO:0000256" key="9">
    <source>
        <dbReference type="ARBA" id="ARBA00067056"/>
    </source>
</evidence>
<evidence type="ECO:0000256" key="4">
    <source>
        <dbReference type="ARBA" id="ARBA00051747"/>
    </source>
</evidence>
<dbReference type="GO" id="GO:0016803">
    <property type="term" value="F:ether hydrolase activity"/>
    <property type="evidence" value="ECO:0007669"/>
    <property type="project" value="TreeGrafter"/>
</dbReference>
<dbReference type="NCBIfam" id="NF003915">
    <property type="entry name" value="PRK05441.1"/>
    <property type="match status" value="1"/>
</dbReference>
<proteinExistence type="inferred from homology"/>
<evidence type="ECO:0000256" key="7">
    <source>
        <dbReference type="ARBA" id="ARBA00060672"/>
    </source>
</evidence>
<reference evidence="15 16" key="1">
    <citation type="submission" date="2017-11" db="EMBL/GenBank/DDBJ databases">
        <title>Rhodohalobacter 15182 sp. nov., isolated from a salt lake.</title>
        <authorList>
            <person name="Han S."/>
        </authorList>
    </citation>
    <scope>NUCLEOTIDE SEQUENCE [LARGE SCALE GENOMIC DNA]</scope>
    <source>
        <strain evidence="15 16">15182</strain>
    </source>
</reference>
<dbReference type="SUPFAM" id="SSF53697">
    <property type="entry name" value="SIS domain"/>
    <property type="match status" value="1"/>
</dbReference>